<dbReference type="Gene3D" id="2.40.30.170">
    <property type="match status" value="1"/>
</dbReference>
<evidence type="ECO:0000256" key="3">
    <source>
        <dbReference type="SAM" id="MobiDB-lite"/>
    </source>
</evidence>
<evidence type="ECO:0000256" key="5">
    <source>
        <dbReference type="SAM" id="SignalP"/>
    </source>
</evidence>
<evidence type="ECO:0000256" key="4">
    <source>
        <dbReference type="SAM" id="Phobius"/>
    </source>
</evidence>
<gene>
    <name evidence="7" type="ORF">APY04_0219</name>
</gene>
<dbReference type="PANTHER" id="PTHR30097">
    <property type="entry name" value="CATION EFFLUX SYSTEM PROTEIN CUSB"/>
    <property type="match status" value="1"/>
</dbReference>
<dbReference type="PANTHER" id="PTHR30097:SF4">
    <property type="entry name" value="SLR6042 PROTEIN"/>
    <property type="match status" value="1"/>
</dbReference>
<dbReference type="Gene3D" id="2.40.420.20">
    <property type="match status" value="1"/>
</dbReference>
<dbReference type="PATRIC" id="fig|121290.4.peg.2866"/>
<feature type="domain" description="CzcB-like barrel-sandwich hybrid" evidence="6">
    <location>
        <begin position="299"/>
        <end position="432"/>
    </location>
</feature>
<dbReference type="Gene3D" id="2.40.50.100">
    <property type="match status" value="1"/>
</dbReference>
<dbReference type="SUPFAM" id="SSF111369">
    <property type="entry name" value="HlyD-like secretion proteins"/>
    <property type="match status" value="1"/>
</dbReference>
<name>A0A109BN79_HYPSL</name>
<accession>A0A109BN79</accession>
<evidence type="ECO:0000313" key="8">
    <source>
        <dbReference type="Proteomes" id="UP000059074"/>
    </source>
</evidence>
<dbReference type="STRING" id="121290.APY04_0219"/>
<dbReference type="GO" id="GO:0060003">
    <property type="term" value="P:copper ion export"/>
    <property type="evidence" value="ECO:0007669"/>
    <property type="project" value="TreeGrafter"/>
</dbReference>
<evidence type="ECO:0000313" key="7">
    <source>
        <dbReference type="EMBL" id="KWT71936.1"/>
    </source>
</evidence>
<dbReference type="AlphaFoldDB" id="A0A109BN79"/>
<sequence length="577" mass="61487">MTRLLSRTILALAALACAATAHAHGDGDHSHDEPVAQESAAAPQLEISGDGIELVGEIADRKLTIYLDRSATNAPVDEAEIKLTVDGIAGGTAKRIRAGTFEIPAPWADDPGLKPLQFSVAIDGKAQVLAGDMTIAEAAHEHAATPQTWEAALSNFYTWVIAGFATMFGFVLAFAFRPIRLPAATDEAAATSTPNDHGAPQSRISAISAAFAIGALTAVTLLPGQARAHEGHDHGAEPELPAGAQNAAPRRLPNGDVFLPKASQRLLHVRTIIAERQKTRRARELIGSVVPDPSFFGQVQAPMDGRIELAKRGISHVGERVKAGEVLAFLAPSIPIADLGTMQQLRAEVAGKLKIAEQKLARLKRIATVVAQKEIDDTRTELEALREQQSVLQSKDAELMPLKAPVDGVISVANVRAGQVVTTRETLFEIVDPDRLWIEAISGAEHTDPDISNAYAIDLDNHSLKLTLVGRAPSLRQQAQPLQFRIDEPHEGLTINSAVKVLIQQGAPVEGVVLPAAAVVRAANGMARVWAKEGPQLFRPLPVRVAPLDGENVLVLDGVPEGERIVTDGAELINQVR</sequence>
<dbReference type="Gene3D" id="1.10.287.470">
    <property type="entry name" value="Helix hairpin bin"/>
    <property type="match status" value="1"/>
</dbReference>
<keyword evidence="8" id="KW-1185">Reference proteome</keyword>
<dbReference type="EMBL" id="LMTR01000015">
    <property type="protein sequence ID" value="KWT71936.1"/>
    <property type="molecule type" value="Genomic_DNA"/>
</dbReference>
<protein>
    <recommendedName>
        <fullName evidence="6">CzcB-like barrel-sandwich hybrid domain-containing protein</fullName>
    </recommendedName>
</protein>
<feature type="transmembrane region" description="Helical" evidence="4">
    <location>
        <begin position="156"/>
        <end position="176"/>
    </location>
</feature>
<reference evidence="7 8" key="1">
    <citation type="submission" date="2015-10" db="EMBL/GenBank/DDBJ databases">
        <title>Transcriptomic analysis of a linuron degrading triple-species bacterial consortium.</title>
        <authorList>
            <person name="Albers P."/>
        </authorList>
    </citation>
    <scope>NUCLEOTIDE SEQUENCE [LARGE SCALE GENOMIC DNA]</scope>
    <source>
        <strain evidence="7 8">WDL6</strain>
    </source>
</reference>
<keyword evidence="4" id="KW-0812">Transmembrane</keyword>
<dbReference type="Pfam" id="PF25973">
    <property type="entry name" value="BSH_CzcB"/>
    <property type="match status" value="1"/>
</dbReference>
<dbReference type="OrthoDB" id="7297681at2"/>
<organism evidence="7 8">
    <name type="scientific">Hyphomicrobium sulfonivorans</name>
    <dbReference type="NCBI Taxonomy" id="121290"/>
    <lineage>
        <taxon>Bacteria</taxon>
        <taxon>Pseudomonadati</taxon>
        <taxon>Pseudomonadota</taxon>
        <taxon>Alphaproteobacteria</taxon>
        <taxon>Hyphomicrobiales</taxon>
        <taxon>Hyphomicrobiaceae</taxon>
        <taxon>Hyphomicrobium</taxon>
    </lineage>
</organism>
<dbReference type="GO" id="GO:0015679">
    <property type="term" value="P:plasma membrane copper ion transport"/>
    <property type="evidence" value="ECO:0007669"/>
    <property type="project" value="TreeGrafter"/>
</dbReference>
<feature type="signal peptide" evidence="5">
    <location>
        <begin position="1"/>
        <end position="23"/>
    </location>
</feature>
<feature type="region of interest" description="Disordered" evidence="3">
    <location>
        <begin position="227"/>
        <end position="247"/>
    </location>
</feature>
<keyword evidence="5" id="KW-0732">Signal</keyword>
<feature type="coiled-coil region" evidence="2">
    <location>
        <begin position="346"/>
        <end position="395"/>
    </location>
</feature>
<evidence type="ECO:0000259" key="6">
    <source>
        <dbReference type="Pfam" id="PF25973"/>
    </source>
</evidence>
<keyword evidence="2" id="KW-0175">Coiled coil</keyword>
<feature type="region of interest" description="Disordered" evidence="3">
    <location>
        <begin position="23"/>
        <end position="43"/>
    </location>
</feature>
<comment type="caution">
    <text evidence="7">The sequence shown here is derived from an EMBL/GenBank/DDBJ whole genome shotgun (WGS) entry which is preliminary data.</text>
</comment>
<dbReference type="RefSeq" id="WP_068459024.1">
    <property type="nucleotide sequence ID" value="NZ_LMTR01000015.1"/>
</dbReference>
<evidence type="ECO:0000256" key="1">
    <source>
        <dbReference type="ARBA" id="ARBA00022448"/>
    </source>
</evidence>
<feature type="compositionally biased region" description="Basic and acidic residues" evidence="3">
    <location>
        <begin position="23"/>
        <end position="34"/>
    </location>
</feature>
<keyword evidence="4" id="KW-0472">Membrane</keyword>
<keyword evidence="1" id="KW-0813">Transport</keyword>
<dbReference type="Proteomes" id="UP000059074">
    <property type="component" value="Unassembled WGS sequence"/>
</dbReference>
<feature type="chain" id="PRO_5007132704" description="CzcB-like barrel-sandwich hybrid domain-containing protein" evidence="5">
    <location>
        <begin position="24"/>
        <end position="577"/>
    </location>
</feature>
<keyword evidence="4" id="KW-1133">Transmembrane helix</keyword>
<proteinExistence type="predicted"/>
<dbReference type="GO" id="GO:0030313">
    <property type="term" value="C:cell envelope"/>
    <property type="evidence" value="ECO:0007669"/>
    <property type="project" value="TreeGrafter"/>
</dbReference>
<evidence type="ECO:0000256" key="2">
    <source>
        <dbReference type="SAM" id="Coils"/>
    </source>
</evidence>
<dbReference type="InterPro" id="IPR058647">
    <property type="entry name" value="BSH_CzcB-like"/>
</dbReference>
<dbReference type="InterPro" id="IPR051909">
    <property type="entry name" value="MFP_Cation_Efflux"/>
</dbReference>
<feature type="compositionally biased region" description="Basic and acidic residues" evidence="3">
    <location>
        <begin position="227"/>
        <end position="237"/>
    </location>
</feature>